<evidence type="ECO:0000313" key="4">
    <source>
        <dbReference type="Proteomes" id="UP000001514"/>
    </source>
</evidence>
<feature type="compositionally biased region" description="Basic and acidic residues" evidence="1">
    <location>
        <begin position="214"/>
        <end position="235"/>
    </location>
</feature>
<gene>
    <name evidence="3" type="ORF">SELMODRAFT_22892</name>
</gene>
<feature type="region of interest" description="Disordered" evidence="1">
    <location>
        <begin position="189"/>
        <end position="235"/>
    </location>
</feature>
<dbReference type="EMBL" id="GL377571">
    <property type="protein sequence ID" value="EFJ33202.1"/>
    <property type="molecule type" value="Genomic_DNA"/>
</dbReference>
<sequence>FILGEPVEYVKSDAGEIRALMGSHEDLSLKERDVALGFITMEPRALLLPHYMDASLVFYVQKGDAMIGSIRGESTVKKDLKRGDVYTVPAGAVFYVLNANEDEKLELIGIFDTSRGSRSGKLQSFFVGGGLHPKLALAGFRSGLLAAAFKVSEEEIKNVFGSQDGGPIIPTSVGMFARLKGQENYLESVVSNKKHKKDEDKKHKKHKDDKKHKKDEDDKKHKDDDKKHKEDEDKEKRKDKIFNLFEKRAFENQHGWIASTLGEDVQALASGRIGVSIVKLQAGSFLAPHWSKQGAEFGVVTNGTGSLQVALPNGTNGVDAKLNAGTIFHVPQFFPASQIAATHECLEFVSFTVAA</sequence>
<evidence type="ECO:0000259" key="2">
    <source>
        <dbReference type="SMART" id="SM00835"/>
    </source>
</evidence>
<dbReference type="OrthoDB" id="2019862at2759"/>
<dbReference type="HOGENOM" id="CLU_027536_0_0_1"/>
<dbReference type="PANTHER" id="PTHR31189:SF2">
    <property type="entry name" value="RMLC-LIKE CUPINS SUPERFAMILY PROTEIN"/>
    <property type="match status" value="1"/>
</dbReference>
<dbReference type="PANTHER" id="PTHR31189">
    <property type="entry name" value="OS03G0336100 PROTEIN-RELATED"/>
    <property type="match status" value="1"/>
</dbReference>
<accession>D8R321</accession>
<dbReference type="Gene3D" id="2.60.120.10">
    <property type="entry name" value="Jelly Rolls"/>
    <property type="match status" value="2"/>
</dbReference>
<dbReference type="InterPro" id="IPR011051">
    <property type="entry name" value="RmlC_Cupin_sf"/>
</dbReference>
<dbReference type="Pfam" id="PF00190">
    <property type="entry name" value="Cupin_1"/>
    <property type="match status" value="2"/>
</dbReference>
<name>D8R321_SELML</name>
<dbReference type="OMA" id="TFHINNE"/>
<evidence type="ECO:0000313" key="3">
    <source>
        <dbReference type="EMBL" id="EFJ33202.1"/>
    </source>
</evidence>
<feature type="compositionally biased region" description="Basic residues" evidence="1">
    <location>
        <begin position="192"/>
        <end position="213"/>
    </location>
</feature>
<organism evidence="4">
    <name type="scientific">Selaginella moellendorffii</name>
    <name type="common">Spikemoss</name>
    <dbReference type="NCBI Taxonomy" id="88036"/>
    <lineage>
        <taxon>Eukaryota</taxon>
        <taxon>Viridiplantae</taxon>
        <taxon>Streptophyta</taxon>
        <taxon>Embryophyta</taxon>
        <taxon>Tracheophyta</taxon>
        <taxon>Lycopodiopsida</taxon>
        <taxon>Selaginellales</taxon>
        <taxon>Selaginellaceae</taxon>
        <taxon>Selaginella</taxon>
    </lineage>
</organism>
<dbReference type="AlphaFoldDB" id="D8R321"/>
<dbReference type="InParanoid" id="D8R321"/>
<protein>
    <recommendedName>
        <fullName evidence="2">Cupin type-1 domain-containing protein</fullName>
    </recommendedName>
</protein>
<dbReference type="InterPro" id="IPR006045">
    <property type="entry name" value="Cupin_1"/>
</dbReference>
<reference evidence="3 4" key="1">
    <citation type="journal article" date="2011" name="Science">
        <title>The Selaginella genome identifies genetic changes associated with the evolution of vascular plants.</title>
        <authorList>
            <person name="Banks J.A."/>
            <person name="Nishiyama T."/>
            <person name="Hasebe M."/>
            <person name="Bowman J.L."/>
            <person name="Gribskov M."/>
            <person name="dePamphilis C."/>
            <person name="Albert V.A."/>
            <person name="Aono N."/>
            <person name="Aoyama T."/>
            <person name="Ambrose B.A."/>
            <person name="Ashton N.W."/>
            <person name="Axtell M.J."/>
            <person name="Barker E."/>
            <person name="Barker M.S."/>
            <person name="Bennetzen J.L."/>
            <person name="Bonawitz N.D."/>
            <person name="Chapple C."/>
            <person name="Cheng C."/>
            <person name="Correa L.G."/>
            <person name="Dacre M."/>
            <person name="DeBarry J."/>
            <person name="Dreyer I."/>
            <person name="Elias M."/>
            <person name="Engstrom E.M."/>
            <person name="Estelle M."/>
            <person name="Feng L."/>
            <person name="Finet C."/>
            <person name="Floyd S.K."/>
            <person name="Frommer W.B."/>
            <person name="Fujita T."/>
            <person name="Gramzow L."/>
            <person name="Gutensohn M."/>
            <person name="Harholt J."/>
            <person name="Hattori M."/>
            <person name="Heyl A."/>
            <person name="Hirai T."/>
            <person name="Hiwatashi Y."/>
            <person name="Ishikawa M."/>
            <person name="Iwata M."/>
            <person name="Karol K.G."/>
            <person name="Koehler B."/>
            <person name="Kolukisaoglu U."/>
            <person name="Kubo M."/>
            <person name="Kurata T."/>
            <person name="Lalonde S."/>
            <person name="Li K."/>
            <person name="Li Y."/>
            <person name="Litt A."/>
            <person name="Lyons E."/>
            <person name="Manning G."/>
            <person name="Maruyama T."/>
            <person name="Michael T.P."/>
            <person name="Mikami K."/>
            <person name="Miyazaki S."/>
            <person name="Morinaga S."/>
            <person name="Murata T."/>
            <person name="Mueller-Roeber B."/>
            <person name="Nelson D.R."/>
            <person name="Obara M."/>
            <person name="Oguri Y."/>
            <person name="Olmstead R.G."/>
            <person name="Onodera N."/>
            <person name="Petersen B.L."/>
            <person name="Pils B."/>
            <person name="Prigge M."/>
            <person name="Rensing S.A."/>
            <person name="Riano-Pachon D.M."/>
            <person name="Roberts A.W."/>
            <person name="Sato Y."/>
            <person name="Scheller H.V."/>
            <person name="Schulz B."/>
            <person name="Schulz C."/>
            <person name="Shakirov E.V."/>
            <person name="Shibagaki N."/>
            <person name="Shinohara N."/>
            <person name="Shippen D.E."/>
            <person name="Soerensen I."/>
            <person name="Sotooka R."/>
            <person name="Sugimoto N."/>
            <person name="Sugita M."/>
            <person name="Sumikawa N."/>
            <person name="Tanurdzic M."/>
            <person name="Theissen G."/>
            <person name="Ulvskov P."/>
            <person name="Wakazuki S."/>
            <person name="Weng J.K."/>
            <person name="Willats W.W."/>
            <person name="Wipf D."/>
            <person name="Wolf P.G."/>
            <person name="Yang L."/>
            <person name="Zimmer A.D."/>
            <person name="Zhu Q."/>
            <person name="Mitros T."/>
            <person name="Hellsten U."/>
            <person name="Loque D."/>
            <person name="Otillar R."/>
            <person name="Salamov A."/>
            <person name="Schmutz J."/>
            <person name="Shapiro H."/>
            <person name="Lindquist E."/>
            <person name="Lucas S."/>
            <person name="Rokhsar D."/>
            <person name="Grigoriev I.V."/>
        </authorList>
    </citation>
    <scope>NUCLEOTIDE SEQUENCE [LARGE SCALE GENOMIC DNA]</scope>
</reference>
<feature type="domain" description="Cupin type-1" evidence="2">
    <location>
        <begin position="242"/>
        <end position="355"/>
    </location>
</feature>
<dbReference type="SUPFAM" id="SSF51182">
    <property type="entry name" value="RmlC-like cupins"/>
    <property type="match status" value="1"/>
</dbReference>
<feature type="domain" description="Cupin type-1" evidence="2">
    <location>
        <begin position="1"/>
        <end position="157"/>
    </location>
</feature>
<dbReference type="Gramene" id="EFJ33202">
    <property type="protein sequence ID" value="EFJ33202"/>
    <property type="gene ID" value="SELMODRAFT_22892"/>
</dbReference>
<proteinExistence type="predicted"/>
<evidence type="ECO:0000256" key="1">
    <source>
        <dbReference type="SAM" id="MobiDB-lite"/>
    </source>
</evidence>
<dbReference type="CDD" id="cd02244">
    <property type="entry name" value="cupin_7S_vicilin-like_N"/>
    <property type="match status" value="1"/>
</dbReference>
<dbReference type="Proteomes" id="UP000001514">
    <property type="component" value="Unassembled WGS sequence"/>
</dbReference>
<dbReference type="eggNOG" id="ENOG502QRZP">
    <property type="taxonomic scope" value="Eukaryota"/>
</dbReference>
<keyword evidence="4" id="KW-1185">Reference proteome</keyword>
<feature type="non-terminal residue" evidence="3">
    <location>
        <position position="1"/>
    </location>
</feature>
<dbReference type="InterPro" id="IPR014710">
    <property type="entry name" value="RmlC-like_jellyroll"/>
</dbReference>
<dbReference type="SMART" id="SM00835">
    <property type="entry name" value="Cupin_1"/>
    <property type="match status" value="2"/>
</dbReference>
<dbReference type="InterPro" id="IPR050253">
    <property type="entry name" value="Seed_Storage-Functional"/>
</dbReference>
<dbReference type="KEGG" id="smo:SELMODRAFT_22892"/>
<feature type="non-terminal residue" evidence="3">
    <location>
        <position position="355"/>
    </location>
</feature>